<dbReference type="GO" id="GO:0003857">
    <property type="term" value="F:(3S)-3-hydroxyacyl-CoA dehydrogenase (NAD+) activity"/>
    <property type="evidence" value="ECO:0007669"/>
    <property type="project" value="UniProtKB-EC"/>
</dbReference>
<evidence type="ECO:0000313" key="7">
    <source>
        <dbReference type="Proteomes" id="UP001597119"/>
    </source>
</evidence>
<evidence type="ECO:0000256" key="1">
    <source>
        <dbReference type="ARBA" id="ARBA00023002"/>
    </source>
</evidence>
<dbReference type="Pfam" id="PF00725">
    <property type="entry name" value="3HCDH"/>
    <property type="match status" value="1"/>
</dbReference>
<dbReference type="Pfam" id="PF02737">
    <property type="entry name" value="3HCDH_N"/>
    <property type="match status" value="1"/>
</dbReference>
<feature type="binding site" evidence="3">
    <location>
        <position position="96"/>
    </location>
    <ligand>
        <name>NAD(+)</name>
        <dbReference type="ChEBI" id="CHEBI:57540"/>
    </ligand>
</feature>
<evidence type="ECO:0000259" key="5">
    <source>
        <dbReference type="Pfam" id="PF02737"/>
    </source>
</evidence>
<keyword evidence="3" id="KW-0520">NAD</keyword>
<feature type="domain" description="3-hydroxyacyl-CoA dehydrogenase C-terminal" evidence="4">
    <location>
        <begin position="190"/>
        <end position="285"/>
    </location>
</feature>
<dbReference type="InterPro" id="IPR022694">
    <property type="entry name" value="3-OHacyl-CoA_DH"/>
</dbReference>
<accession>A0ABD6CCV9</accession>
<feature type="site" description="Important for catalytic activity" evidence="2">
    <location>
        <position position="144"/>
    </location>
</feature>
<dbReference type="Gene3D" id="3.40.50.720">
    <property type="entry name" value="NAD(P)-binding Rossmann-like Domain"/>
    <property type="match status" value="1"/>
</dbReference>
<dbReference type="FunFam" id="3.40.50.720:FF:000009">
    <property type="entry name" value="Fatty oxidation complex, alpha subunit"/>
    <property type="match status" value="1"/>
</dbReference>
<dbReference type="Gene3D" id="1.10.1040.10">
    <property type="entry name" value="N-(1-d-carboxylethyl)-l-norvaline Dehydrogenase, domain 2"/>
    <property type="match status" value="1"/>
</dbReference>
<dbReference type="InterPro" id="IPR013328">
    <property type="entry name" value="6PGD_dom2"/>
</dbReference>
<sequence length="287" mass="30952">MNTTDDIDTIGVVGAGTMGHGIAQVAATSGYEVVMRDVEQDLVDEGMAGIVDSLSRFVDKDELGQDEADAARDRITGTTDLDALADCEFVVEAVLEDMDVKQDVFADLDEITPDDVVLATNTSTLSITSIASVTDRPENVVGLHFMNPVPLMEGVELVVGERTDPGVVELAHDLAESLGKTTWESDDKPGFVTNRILMPWLAEGIRAFDEGVASKEDIDRGMTLGTNVPMGPLTLADHIGLDICLDAMETLHAELGDRYQPPYLLKRKVEAGDLGKKTGNGFYDYED</sequence>
<feature type="domain" description="3-hydroxyacyl-CoA dehydrogenase NAD binding" evidence="5">
    <location>
        <begin position="9"/>
        <end position="182"/>
    </location>
</feature>
<proteinExistence type="predicted"/>
<feature type="binding site" evidence="3">
    <location>
        <begin position="14"/>
        <end position="19"/>
    </location>
    <ligand>
        <name>NAD(+)</name>
        <dbReference type="ChEBI" id="CHEBI:57540"/>
    </ligand>
</feature>
<reference evidence="6 7" key="1">
    <citation type="journal article" date="2019" name="Int. J. Syst. Evol. Microbiol.">
        <title>The Global Catalogue of Microorganisms (GCM) 10K type strain sequencing project: providing services to taxonomists for standard genome sequencing and annotation.</title>
        <authorList>
            <consortium name="The Broad Institute Genomics Platform"/>
            <consortium name="The Broad Institute Genome Sequencing Center for Infectious Disease"/>
            <person name="Wu L."/>
            <person name="Ma J."/>
        </authorList>
    </citation>
    <scope>NUCLEOTIDE SEQUENCE [LARGE SCALE GENOMIC DNA]</scope>
    <source>
        <strain evidence="6 7">CGMCC 1.12125</strain>
    </source>
</reference>
<dbReference type="SUPFAM" id="SSF48179">
    <property type="entry name" value="6-phosphogluconate dehydrogenase C-terminal domain-like"/>
    <property type="match status" value="1"/>
</dbReference>
<comment type="caution">
    <text evidence="6">The sequence shown here is derived from an EMBL/GenBank/DDBJ whole genome shotgun (WGS) entry which is preliminary data.</text>
</comment>
<evidence type="ECO:0000256" key="2">
    <source>
        <dbReference type="PIRSR" id="PIRSR000105-1"/>
    </source>
</evidence>
<name>A0ABD6CCV9_9EURY</name>
<dbReference type="GO" id="GO:0032787">
    <property type="term" value="P:monocarboxylic acid metabolic process"/>
    <property type="evidence" value="ECO:0007669"/>
    <property type="project" value="UniProtKB-ARBA"/>
</dbReference>
<protein>
    <submittedName>
        <fullName evidence="6">3-hydroxyacyl-CoA dehydrogenase family protein</fullName>
        <ecNumber evidence="6">1.1.1.35</ecNumber>
    </submittedName>
</protein>
<organism evidence="6 7">
    <name type="scientific">Halorientalis brevis</name>
    <dbReference type="NCBI Taxonomy" id="1126241"/>
    <lineage>
        <taxon>Archaea</taxon>
        <taxon>Methanobacteriati</taxon>
        <taxon>Methanobacteriota</taxon>
        <taxon>Stenosarchaea group</taxon>
        <taxon>Halobacteria</taxon>
        <taxon>Halobacteriales</taxon>
        <taxon>Haloarculaceae</taxon>
        <taxon>Halorientalis</taxon>
    </lineage>
</organism>
<dbReference type="PANTHER" id="PTHR48075">
    <property type="entry name" value="3-HYDROXYACYL-COA DEHYDROGENASE FAMILY PROTEIN"/>
    <property type="match status" value="1"/>
</dbReference>
<dbReference type="Proteomes" id="UP001597119">
    <property type="component" value="Unassembled WGS sequence"/>
</dbReference>
<feature type="binding site" evidence="3">
    <location>
        <position position="123"/>
    </location>
    <ligand>
        <name>NAD(+)</name>
        <dbReference type="ChEBI" id="CHEBI:57540"/>
    </ligand>
</feature>
<feature type="binding site" evidence="3">
    <location>
        <position position="147"/>
    </location>
    <ligand>
        <name>NAD(+)</name>
        <dbReference type="ChEBI" id="CHEBI:57540"/>
    </ligand>
</feature>
<feature type="binding site" evidence="3">
    <location>
        <position position="101"/>
    </location>
    <ligand>
        <name>NAD(+)</name>
        <dbReference type="ChEBI" id="CHEBI:57540"/>
    </ligand>
</feature>
<dbReference type="InterPro" id="IPR006108">
    <property type="entry name" value="3HC_DH_C"/>
</dbReference>
<dbReference type="PIRSF" id="PIRSF000105">
    <property type="entry name" value="HCDH"/>
    <property type="match status" value="1"/>
</dbReference>
<dbReference type="AlphaFoldDB" id="A0ABD6CCV9"/>
<dbReference type="SUPFAM" id="SSF51735">
    <property type="entry name" value="NAD(P)-binding Rossmann-fold domains"/>
    <property type="match status" value="1"/>
</dbReference>
<dbReference type="RefSeq" id="WP_247373195.1">
    <property type="nucleotide sequence ID" value="NZ_JALLGV010000001.1"/>
</dbReference>
<dbReference type="InterPro" id="IPR036291">
    <property type="entry name" value="NAD(P)-bd_dom_sf"/>
</dbReference>
<evidence type="ECO:0000313" key="6">
    <source>
        <dbReference type="EMBL" id="MFD1587521.1"/>
    </source>
</evidence>
<feature type="binding site" evidence="3">
    <location>
        <position position="277"/>
    </location>
    <ligand>
        <name>NAD(+)</name>
        <dbReference type="ChEBI" id="CHEBI:57540"/>
    </ligand>
</feature>
<dbReference type="EMBL" id="JBHUDJ010000003">
    <property type="protein sequence ID" value="MFD1587521.1"/>
    <property type="molecule type" value="Genomic_DNA"/>
</dbReference>
<evidence type="ECO:0000259" key="4">
    <source>
        <dbReference type="Pfam" id="PF00725"/>
    </source>
</evidence>
<keyword evidence="1 6" id="KW-0560">Oxidoreductase</keyword>
<dbReference type="InterPro" id="IPR006176">
    <property type="entry name" value="3-OHacyl-CoA_DH_NAD-bd"/>
</dbReference>
<gene>
    <name evidence="6" type="ORF">ACFR9U_11040</name>
</gene>
<dbReference type="PANTHER" id="PTHR48075:SF5">
    <property type="entry name" value="3-HYDROXYBUTYRYL-COA DEHYDROGENASE"/>
    <property type="match status" value="1"/>
</dbReference>
<feature type="binding site" evidence="3">
    <location>
        <position position="37"/>
    </location>
    <ligand>
        <name>NAD(+)</name>
        <dbReference type="ChEBI" id="CHEBI:57540"/>
    </ligand>
</feature>
<keyword evidence="7" id="KW-1185">Reference proteome</keyword>
<dbReference type="EC" id="1.1.1.35" evidence="6"/>
<evidence type="ECO:0000256" key="3">
    <source>
        <dbReference type="PIRSR" id="PIRSR000105-2"/>
    </source>
</evidence>
<dbReference type="InterPro" id="IPR008927">
    <property type="entry name" value="6-PGluconate_DH-like_C_sf"/>
</dbReference>